<sequence length="269" mass="30236">MVKKVLFLLLIFVSFSFGQESLKIAVLSYGDPIKEYKRYSALSKYLSEKINKKVDLIIVEDVDKVFQIFKKNEAQIAIGCSVVYFELKRQYNVEAIAVMKINGKAVENGVLVVKKDSPINSIQDVKGKKITLGSPICMSNCVMPLYMLANAGINQHDVINIWSSGTDKGAILSLIAGIADVAGVKEESIKNYEPYLKVIAKSPSFPRHIIMVSKSLDKKIYKDIENAIFSADDEVLKNMEIDGFVKPQPNMFEIIKNYRKILELFPVLK</sequence>
<dbReference type="SUPFAM" id="SSF53850">
    <property type="entry name" value="Periplasmic binding protein-like II"/>
    <property type="match status" value="1"/>
</dbReference>
<evidence type="ECO:0000313" key="1">
    <source>
        <dbReference type="EMBL" id="BAU79778.1"/>
    </source>
</evidence>
<dbReference type="PANTHER" id="PTHR35841">
    <property type="entry name" value="PHOSPHONATES-BINDING PERIPLASMIC PROTEIN"/>
    <property type="match status" value="1"/>
</dbReference>
<dbReference type="Gene3D" id="3.40.190.10">
    <property type="entry name" value="Periplasmic binding protein-like II"/>
    <property type="match status" value="2"/>
</dbReference>
<proteinExistence type="predicted"/>
<dbReference type="AlphaFoldDB" id="A0A146JB36"/>
<name>A0A146JB36_9AQUI</name>
<accession>A0A146JB36</accession>
<dbReference type="PANTHER" id="PTHR35841:SF1">
    <property type="entry name" value="PHOSPHONATES-BINDING PERIPLASMIC PROTEIN"/>
    <property type="match status" value="1"/>
</dbReference>
<dbReference type="EMBL" id="LC145121">
    <property type="protein sequence ID" value="BAU79778.1"/>
    <property type="molecule type" value="Genomic_DNA"/>
</dbReference>
<dbReference type="Pfam" id="PF12974">
    <property type="entry name" value="Phosphonate-bd"/>
    <property type="match status" value="1"/>
</dbReference>
<organism evidence="1">
    <name type="scientific">uncultured Aquificaceae bacterium</name>
    <dbReference type="NCBI Taxonomy" id="374108"/>
    <lineage>
        <taxon>Bacteria</taxon>
        <taxon>Pseudomonadati</taxon>
        <taxon>Aquificota</taxon>
        <taxon>Aquificia</taxon>
        <taxon>Aquificales</taxon>
        <taxon>Aquificaceae</taxon>
        <taxon>environmental samples</taxon>
    </lineage>
</organism>
<reference evidence="1" key="1">
    <citation type="journal article" date="2016" name="Microbes Environ.">
        <title>In Situ Gene Expression Responsible for Sulfide Oxidation and CO2 Fixation of an Uncultured Large Sausage-Shaped Aquificae Bacterium in a Sulfidic Hot Spring.</title>
        <authorList>
            <person name="Tamazawa S."/>
            <person name="Yamamoto K."/>
            <person name="Takasaki K."/>
            <person name="Mitani Y."/>
            <person name="Hanada S."/>
            <person name="Kamagata Y."/>
            <person name="Tamaki H."/>
        </authorList>
    </citation>
    <scope>NUCLEOTIDE SEQUENCE</scope>
</reference>
<protein>
    <submittedName>
        <fullName evidence="1">Putative phosphonate ABC transporter periplasmic phosphonate-binding protein</fullName>
    </submittedName>
</protein>